<accession>A0A409WSN6</accession>
<dbReference type="EMBL" id="NHYE01004864">
    <property type="protein sequence ID" value="PPQ81481.1"/>
    <property type="molecule type" value="Genomic_DNA"/>
</dbReference>
<feature type="region of interest" description="Disordered" evidence="1">
    <location>
        <begin position="286"/>
        <end position="306"/>
    </location>
</feature>
<feature type="non-terminal residue" evidence="2">
    <location>
        <position position="442"/>
    </location>
</feature>
<organism evidence="2 3">
    <name type="scientific">Gymnopilus dilepis</name>
    <dbReference type="NCBI Taxonomy" id="231916"/>
    <lineage>
        <taxon>Eukaryota</taxon>
        <taxon>Fungi</taxon>
        <taxon>Dikarya</taxon>
        <taxon>Basidiomycota</taxon>
        <taxon>Agaricomycotina</taxon>
        <taxon>Agaricomycetes</taxon>
        <taxon>Agaricomycetidae</taxon>
        <taxon>Agaricales</taxon>
        <taxon>Agaricineae</taxon>
        <taxon>Hymenogastraceae</taxon>
        <taxon>Gymnopilus</taxon>
    </lineage>
</organism>
<dbReference type="AlphaFoldDB" id="A0A409WSN6"/>
<keyword evidence="3" id="KW-1185">Reference proteome</keyword>
<dbReference type="OrthoDB" id="3217196at2759"/>
<dbReference type="STRING" id="231916.A0A409WSN6"/>
<feature type="compositionally biased region" description="Basic and acidic residues" evidence="1">
    <location>
        <begin position="425"/>
        <end position="442"/>
    </location>
</feature>
<dbReference type="InParanoid" id="A0A409WSN6"/>
<reference evidence="2 3" key="1">
    <citation type="journal article" date="2018" name="Evol. Lett.">
        <title>Horizontal gene cluster transfer increased hallucinogenic mushroom diversity.</title>
        <authorList>
            <person name="Reynolds H.T."/>
            <person name="Vijayakumar V."/>
            <person name="Gluck-Thaler E."/>
            <person name="Korotkin H.B."/>
            <person name="Matheny P.B."/>
            <person name="Slot J.C."/>
        </authorList>
    </citation>
    <scope>NUCLEOTIDE SEQUENCE [LARGE SCALE GENOMIC DNA]</scope>
    <source>
        <strain evidence="2 3">SRW20</strain>
    </source>
</reference>
<dbReference type="Proteomes" id="UP000284706">
    <property type="component" value="Unassembled WGS sequence"/>
</dbReference>
<evidence type="ECO:0000313" key="2">
    <source>
        <dbReference type="EMBL" id="PPQ81481.1"/>
    </source>
</evidence>
<evidence type="ECO:0000256" key="1">
    <source>
        <dbReference type="SAM" id="MobiDB-lite"/>
    </source>
</evidence>
<evidence type="ECO:0000313" key="3">
    <source>
        <dbReference type="Proteomes" id="UP000284706"/>
    </source>
</evidence>
<dbReference type="InterPro" id="IPR011990">
    <property type="entry name" value="TPR-like_helical_dom_sf"/>
</dbReference>
<dbReference type="Gene3D" id="1.25.40.10">
    <property type="entry name" value="Tetratricopeptide repeat domain"/>
    <property type="match status" value="1"/>
</dbReference>
<gene>
    <name evidence="2" type="ORF">CVT26_011503</name>
</gene>
<name>A0A409WSN6_9AGAR</name>
<protein>
    <submittedName>
        <fullName evidence="2">Uncharacterized protein</fullName>
    </submittedName>
</protein>
<comment type="caution">
    <text evidence="2">The sequence shown here is derived from an EMBL/GenBank/DDBJ whole genome shotgun (WGS) entry which is preliminary data.</text>
</comment>
<sequence length="442" mass="48328">MQANDLNANTQSATSPIVDNLVEGNSGGEVHSANVLADNFGSPLPLDDQMAIDTTSIIVQQGGTSSGEIMEDDDGGADEKVAFATALLNEQLEKISLANLENILYIFRQVLEGAPPGHALRFDTLQSHIFASGLKYICKRDQETLLELQCLHCLLEKSYSSAPTVKRGTEDDELRDMVMLGKAAWEKLLGSISPVTIDTIIYLLRQSLDEIPADDERRAGTLATLSYAIYLQIHRSEVPAGLEIVALMLERAVSGEQQMNSQIANVAILLTVTLSVIVKYGSKYGSKSTRTDGGSGVPSLDSDRSRAMDHDHYAEDLSLLEYGTSLLESFETNGNMDDLQNGIEMMRLGLTEISFKNPQYSDGLNNLANGLLIRFEQRGDPHDLDESVSLHREVLDLKPSAHPERSTSLNNLANGLSTRFQQQGDPHDLDESVSLHKQALDL</sequence>
<proteinExistence type="predicted"/>
<feature type="region of interest" description="Disordered" evidence="1">
    <location>
        <begin position="418"/>
        <end position="442"/>
    </location>
</feature>